<protein>
    <submittedName>
        <fullName evidence="1">Uncharacterized protein</fullName>
    </submittedName>
</protein>
<organism evidence="1 2">
    <name type="scientific">Methylobacterium radiodurans</name>
    <dbReference type="NCBI Taxonomy" id="2202828"/>
    <lineage>
        <taxon>Bacteria</taxon>
        <taxon>Pseudomonadati</taxon>
        <taxon>Pseudomonadota</taxon>
        <taxon>Alphaproteobacteria</taxon>
        <taxon>Hyphomicrobiales</taxon>
        <taxon>Methylobacteriaceae</taxon>
        <taxon>Methylobacterium</taxon>
    </lineage>
</organism>
<evidence type="ECO:0000313" key="1">
    <source>
        <dbReference type="EMBL" id="AWN34535.1"/>
    </source>
</evidence>
<dbReference type="Proteomes" id="UP000246058">
    <property type="component" value="Chromosome"/>
</dbReference>
<dbReference type="RefSeq" id="WP_109949675.1">
    <property type="nucleotide sequence ID" value="NZ_CP029551.1"/>
</dbReference>
<evidence type="ECO:0000313" key="2">
    <source>
        <dbReference type="Proteomes" id="UP000246058"/>
    </source>
</evidence>
<proteinExistence type="predicted"/>
<accession>A0A2U8VLK6</accession>
<dbReference type="KEGG" id="meti:DK427_01250"/>
<keyword evidence="2" id="KW-1185">Reference proteome</keyword>
<dbReference type="EMBL" id="CP029551">
    <property type="protein sequence ID" value="AWN34535.1"/>
    <property type="molecule type" value="Genomic_DNA"/>
</dbReference>
<reference evidence="1 2" key="1">
    <citation type="submission" date="2018-05" db="EMBL/GenBank/DDBJ databases">
        <title>Complete Genome Sequence of Methylobacterium sp. 17Sr1-43.</title>
        <authorList>
            <person name="Srinivasan S."/>
        </authorList>
    </citation>
    <scope>NUCLEOTIDE SEQUENCE [LARGE SCALE GENOMIC DNA]</scope>
    <source>
        <strain evidence="1 2">17Sr1-43</strain>
    </source>
</reference>
<dbReference type="AlphaFoldDB" id="A0A2U8VLK6"/>
<sequence length="69" mass="7787">MQLSTYLAPPPTPLRAANDAVPLPEPMRHRRAAAIVPFRPAARRRRSAEAHERRGEILLFLGVRYSRAS</sequence>
<gene>
    <name evidence="1" type="ORF">DK427_01250</name>
</gene>
<name>A0A2U8VLK6_9HYPH</name>